<dbReference type="Proteomes" id="UP000306196">
    <property type="component" value="Unassembled WGS sequence"/>
</dbReference>
<dbReference type="SUPFAM" id="SSF46689">
    <property type="entry name" value="Homeodomain-like"/>
    <property type="match status" value="2"/>
</dbReference>
<gene>
    <name evidence="5" type="ORF">FEM03_05780</name>
</gene>
<evidence type="ECO:0000259" key="4">
    <source>
        <dbReference type="PROSITE" id="PS01124"/>
    </source>
</evidence>
<keyword evidence="1" id="KW-0805">Transcription regulation</keyword>
<keyword evidence="2" id="KW-0238">DNA-binding</keyword>
<sequence length="298" mass="32597">MHPPSHSSLSLHRMAGDLADDGYCLSIWRGRCRRDQRLDVDLSRSAAVFALSLAGATKLGGIIADDEKILGAEQALMLNGAARPVWLASGGHRLLILEVTQEAIKIMGGGMPLRTEVEGLLEAADGQMLGPFEVGQDVLSLAQQLTQPPSHLVSLPVWYRAKVMELAALSFYCLGEQKMGNEGNGSMDRERSARELVQRATFLLERDLENPPGLEILAEELGCNAFQLSRFFSAEVGCSMPQYLRRKRMERAAALLHSTRLGVSEVSLAVGYTSFSAFTRAFVREHGETPTGFRHKTG</sequence>
<dbReference type="PANTHER" id="PTHR47893:SF1">
    <property type="entry name" value="REGULATORY PROTEIN PCHR"/>
    <property type="match status" value="1"/>
</dbReference>
<evidence type="ECO:0000313" key="6">
    <source>
        <dbReference type="Proteomes" id="UP000306196"/>
    </source>
</evidence>
<dbReference type="GO" id="GO:0003700">
    <property type="term" value="F:DNA-binding transcription factor activity"/>
    <property type="evidence" value="ECO:0007669"/>
    <property type="project" value="InterPro"/>
</dbReference>
<dbReference type="AlphaFoldDB" id="A0A5R8KH56"/>
<protein>
    <submittedName>
        <fullName evidence="5">Helix-turn-helix transcriptional regulator</fullName>
    </submittedName>
</protein>
<dbReference type="InterPro" id="IPR009057">
    <property type="entry name" value="Homeodomain-like_sf"/>
</dbReference>
<evidence type="ECO:0000256" key="2">
    <source>
        <dbReference type="ARBA" id="ARBA00023125"/>
    </source>
</evidence>
<keyword evidence="3" id="KW-0804">Transcription</keyword>
<evidence type="ECO:0000256" key="3">
    <source>
        <dbReference type="ARBA" id="ARBA00023163"/>
    </source>
</evidence>
<dbReference type="Pfam" id="PF12833">
    <property type="entry name" value="HTH_18"/>
    <property type="match status" value="1"/>
</dbReference>
<dbReference type="InterPro" id="IPR053142">
    <property type="entry name" value="PchR_regulatory_protein"/>
</dbReference>
<comment type="caution">
    <text evidence="5">The sequence shown here is derived from an EMBL/GenBank/DDBJ whole genome shotgun (WGS) entry which is preliminary data.</text>
</comment>
<keyword evidence="6" id="KW-1185">Reference proteome</keyword>
<feature type="domain" description="HTH araC/xylS-type" evidence="4">
    <location>
        <begin position="198"/>
        <end position="296"/>
    </location>
</feature>
<dbReference type="EMBL" id="VAUV01000004">
    <property type="protein sequence ID" value="TLD71648.1"/>
    <property type="molecule type" value="Genomic_DNA"/>
</dbReference>
<organism evidence="5 6">
    <name type="scientific">Phragmitibacter flavus</name>
    <dbReference type="NCBI Taxonomy" id="2576071"/>
    <lineage>
        <taxon>Bacteria</taxon>
        <taxon>Pseudomonadati</taxon>
        <taxon>Verrucomicrobiota</taxon>
        <taxon>Verrucomicrobiia</taxon>
        <taxon>Verrucomicrobiales</taxon>
        <taxon>Verrucomicrobiaceae</taxon>
        <taxon>Phragmitibacter</taxon>
    </lineage>
</organism>
<dbReference type="PROSITE" id="PS01124">
    <property type="entry name" value="HTH_ARAC_FAMILY_2"/>
    <property type="match status" value="1"/>
</dbReference>
<dbReference type="PROSITE" id="PS00041">
    <property type="entry name" value="HTH_ARAC_FAMILY_1"/>
    <property type="match status" value="1"/>
</dbReference>
<accession>A0A5R8KH56</accession>
<evidence type="ECO:0000313" key="5">
    <source>
        <dbReference type="EMBL" id="TLD71648.1"/>
    </source>
</evidence>
<dbReference type="GO" id="GO:0043565">
    <property type="term" value="F:sequence-specific DNA binding"/>
    <property type="evidence" value="ECO:0007669"/>
    <property type="project" value="InterPro"/>
</dbReference>
<dbReference type="OrthoDB" id="186231at2"/>
<evidence type="ECO:0000256" key="1">
    <source>
        <dbReference type="ARBA" id="ARBA00023015"/>
    </source>
</evidence>
<dbReference type="SMART" id="SM00342">
    <property type="entry name" value="HTH_ARAC"/>
    <property type="match status" value="1"/>
</dbReference>
<proteinExistence type="predicted"/>
<reference evidence="5 6" key="1">
    <citation type="submission" date="2019-05" db="EMBL/GenBank/DDBJ databases">
        <title>Verrucobacter flavum gen. nov., sp. nov. a new member of the family Verrucomicrobiaceae.</title>
        <authorList>
            <person name="Szuroczki S."/>
            <person name="Abbaszade G."/>
            <person name="Szabo A."/>
            <person name="Felfoldi T."/>
            <person name="Schumann P."/>
            <person name="Boka K."/>
            <person name="Keki Z."/>
            <person name="Toumi M."/>
            <person name="Toth E."/>
        </authorList>
    </citation>
    <scope>NUCLEOTIDE SEQUENCE [LARGE SCALE GENOMIC DNA]</scope>
    <source>
        <strain evidence="5 6">MG-N-17</strain>
    </source>
</reference>
<dbReference type="InterPro" id="IPR018060">
    <property type="entry name" value="HTH_AraC"/>
</dbReference>
<dbReference type="Gene3D" id="1.10.10.60">
    <property type="entry name" value="Homeodomain-like"/>
    <property type="match status" value="2"/>
</dbReference>
<dbReference type="PANTHER" id="PTHR47893">
    <property type="entry name" value="REGULATORY PROTEIN PCHR"/>
    <property type="match status" value="1"/>
</dbReference>
<dbReference type="InterPro" id="IPR018062">
    <property type="entry name" value="HTH_AraC-typ_CS"/>
</dbReference>
<name>A0A5R8KH56_9BACT</name>